<gene>
    <name evidence="1" type="ORF">GCM10007852_22180</name>
</gene>
<dbReference type="Proteomes" id="UP001156601">
    <property type="component" value="Unassembled WGS sequence"/>
</dbReference>
<evidence type="ECO:0000313" key="1">
    <source>
        <dbReference type="EMBL" id="GLR71310.1"/>
    </source>
</evidence>
<keyword evidence="2" id="KW-1185">Reference proteome</keyword>
<protein>
    <submittedName>
        <fullName evidence="1">Dehydrogenase</fullName>
    </submittedName>
</protein>
<proteinExistence type="predicted"/>
<dbReference type="Gene3D" id="3.90.180.10">
    <property type="entry name" value="Medium-chain alcohol dehydrogenases, catalytic domain"/>
    <property type="match status" value="1"/>
</dbReference>
<accession>A0AA37T097</accession>
<name>A0AA37T097_9ALTE</name>
<dbReference type="SUPFAM" id="SSF51735">
    <property type="entry name" value="NAD(P)-binding Rossmann-fold domains"/>
    <property type="match status" value="1"/>
</dbReference>
<dbReference type="AlphaFoldDB" id="A0AA37T097"/>
<dbReference type="Gene3D" id="3.40.50.720">
    <property type="entry name" value="NAD(P)-binding Rossmann-like Domain"/>
    <property type="match status" value="1"/>
</dbReference>
<sequence>MSNLSLWHINSTHSELREEPTPLQQESMAEEKIIHSLYSLISTGTEKMVALGKVDDRLSEKMSVPYMDGNFNLPIKYGYSLVGKTLDNTLVHLLHPHQQIAKVSSDALFTLPNDIPARRLTLVSNMETIVNALWDSEHLLLNDSNTINVAICGFGNIGALLACTLHQLEITNITIIEADHWRRHKAASLGFEVQSSEQPLDEFDLIYHTTCSSSGLQWCIQSAAFEGTIVELSWYVDKPVSIMLGEHFHYNRLKLISSQVSNIPKHKPKESYVSRKSYAIELLRQSIYDELFADDVLLADSPDFFKAMRSGNTPNGIIWCIKYP</sequence>
<dbReference type="RefSeq" id="WP_284217670.1">
    <property type="nucleotide sequence ID" value="NZ_BSOT01000006.1"/>
</dbReference>
<reference evidence="1" key="2">
    <citation type="submission" date="2023-01" db="EMBL/GenBank/DDBJ databases">
        <title>Draft genome sequence of Agaribacter marinus strain NBRC 110023.</title>
        <authorList>
            <person name="Sun Q."/>
            <person name="Mori K."/>
        </authorList>
    </citation>
    <scope>NUCLEOTIDE SEQUENCE</scope>
    <source>
        <strain evidence="1">NBRC 110023</strain>
    </source>
</reference>
<evidence type="ECO:0000313" key="2">
    <source>
        <dbReference type="Proteomes" id="UP001156601"/>
    </source>
</evidence>
<dbReference type="EMBL" id="BSOT01000006">
    <property type="protein sequence ID" value="GLR71310.1"/>
    <property type="molecule type" value="Genomic_DNA"/>
</dbReference>
<organism evidence="1 2">
    <name type="scientific">Agaribacter marinus</name>
    <dbReference type="NCBI Taxonomy" id="1431249"/>
    <lineage>
        <taxon>Bacteria</taxon>
        <taxon>Pseudomonadati</taxon>
        <taxon>Pseudomonadota</taxon>
        <taxon>Gammaproteobacteria</taxon>
        <taxon>Alteromonadales</taxon>
        <taxon>Alteromonadaceae</taxon>
        <taxon>Agaribacter</taxon>
    </lineage>
</organism>
<comment type="caution">
    <text evidence="1">The sequence shown here is derived from an EMBL/GenBank/DDBJ whole genome shotgun (WGS) entry which is preliminary data.</text>
</comment>
<dbReference type="InterPro" id="IPR036291">
    <property type="entry name" value="NAD(P)-bd_dom_sf"/>
</dbReference>
<reference evidence="1" key="1">
    <citation type="journal article" date="2014" name="Int. J. Syst. Evol. Microbiol.">
        <title>Complete genome sequence of Corynebacterium casei LMG S-19264T (=DSM 44701T), isolated from a smear-ripened cheese.</title>
        <authorList>
            <consortium name="US DOE Joint Genome Institute (JGI-PGF)"/>
            <person name="Walter F."/>
            <person name="Albersmeier A."/>
            <person name="Kalinowski J."/>
            <person name="Ruckert C."/>
        </authorList>
    </citation>
    <scope>NUCLEOTIDE SEQUENCE</scope>
    <source>
        <strain evidence="1">NBRC 110023</strain>
    </source>
</reference>